<feature type="transmembrane region" description="Helical" evidence="10">
    <location>
        <begin position="170"/>
        <end position="191"/>
    </location>
</feature>
<keyword evidence="5" id="KW-0547">Nucleotide-binding</keyword>
<keyword evidence="4" id="KW-0808">Transferase</keyword>
<evidence type="ECO:0000256" key="9">
    <source>
        <dbReference type="SAM" id="MobiDB-lite"/>
    </source>
</evidence>
<evidence type="ECO:0000256" key="5">
    <source>
        <dbReference type="ARBA" id="ARBA00022741"/>
    </source>
</evidence>
<feature type="compositionally biased region" description="Low complexity" evidence="9">
    <location>
        <begin position="466"/>
        <end position="482"/>
    </location>
</feature>
<dbReference type="Gene3D" id="3.30.565.10">
    <property type="entry name" value="Histidine kinase-like ATPase, C-terminal domain"/>
    <property type="match status" value="1"/>
</dbReference>
<keyword evidence="8" id="KW-0902">Two-component regulatory system</keyword>
<evidence type="ECO:0000259" key="12">
    <source>
        <dbReference type="Pfam" id="PF07730"/>
    </source>
</evidence>
<feature type="transmembrane region" description="Helical" evidence="10">
    <location>
        <begin position="130"/>
        <end position="150"/>
    </location>
</feature>
<dbReference type="PANTHER" id="PTHR24421:SF10">
    <property type="entry name" value="NITRATE_NITRITE SENSOR PROTEIN NARQ"/>
    <property type="match status" value="1"/>
</dbReference>
<dbReference type="GO" id="GO:0016020">
    <property type="term" value="C:membrane"/>
    <property type="evidence" value="ECO:0007669"/>
    <property type="project" value="InterPro"/>
</dbReference>
<feature type="region of interest" description="Disordered" evidence="9">
    <location>
        <begin position="292"/>
        <end position="313"/>
    </location>
</feature>
<dbReference type="Pfam" id="PF07730">
    <property type="entry name" value="HisKA_3"/>
    <property type="match status" value="1"/>
</dbReference>
<sequence length="499" mass="52788">MSAASAPDSVDRFWVRPRPDRAGLRFDLLLALVMLVLTTGSCIIYYAIGMYPSRPPLWVIAAWILLMTGSLALRRLQPEAVTLVIGATFIVGAYQFVPEVLFSNIAMFIAMYSLGAWGRNRLRANIVRGIIVVGMFAWLFSALLQTSGFFSLSGSTFESAPDDAWVPAPVAAGLVTIITNLLYFGGAWYFGDRAWASARDRCALETRTAELATERERVAEQAVTIERVRIARELHDVVAHHVSVMGVHAGAARRVLGRDAEKAATSLGIVEDNARSAIEELHRMLVALRQEEDGTGSSAAEGDPTRTASTRGVDQLPELVAEACGAGLQVTYDAIGTPRQLTPTVDLIVYRVAQESLTNVRKHAGTGARVDLRVRYLADRVEVEVSDGGPAGAAASAAAGPVRNGPGGLGQRGMRERVAAVGGSIEIGPKARGGYLVRASLPTGPTPVVPPVPMPVPLAVSVPVAEPASTPATASAETASVPQPASVPEPAAVTEESRA</sequence>
<dbReference type="EC" id="2.7.13.3" evidence="2"/>
<keyword evidence="3" id="KW-0597">Phosphoprotein</keyword>
<protein>
    <recommendedName>
        <fullName evidence="2">histidine kinase</fullName>
        <ecNumber evidence="2">2.7.13.3</ecNumber>
    </recommendedName>
</protein>
<feature type="region of interest" description="Disordered" evidence="9">
    <location>
        <begin position="466"/>
        <end position="499"/>
    </location>
</feature>
<dbReference type="Gene3D" id="1.20.5.1930">
    <property type="match status" value="1"/>
</dbReference>
<evidence type="ECO:0000259" key="11">
    <source>
        <dbReference type="Pfam" id="PF02518"/>
    </source>
</evidence>
<evidence type="ECO:0000256" key="6">
    <source>
        <dbReference type="ARBA" id="ARBA00022777"/>
    </source>
</evidence>
<dbReference type="Pfam" id="PF02518">
    <property type="entry name" value="HATPase_c"/>
    <property type="match status" value="1"/>
</dbReference>
<dbReference type="InterPro" id="IPR036890">
    <property type="entry name" value="HATPase_C_sf"/>
</dbReference>
<evidence type="ECO:0000313" key="14">
    <source>
        <dbReference type="Proteomes" id="UP000195011"/>
    </source>
</evidence>
<feature type="transmembrane region" description="Helical" evidence="10">
    <location>
        <begin position="55"/>
        <end position="73"/>
    </location>
</feature>
<feature type="transmembrane region" description="Helical" evidence="10">
    <location>
        <begin position="80"/>
        <end position="96"/>
    </location>
</feature>
<gene>
    <name evidence="13" type="primary">desK_4</name>
    <name evidence="13" type="ORF">BFL36_05525</name>
</gene>
<dbReference type="SUPFAM" id="SSF55874">
    <property type="entry name" value="ATPase domain of HSP90 chaperone/DNA topoisomerase II/histidine kinase"/>
    <property type="match status" value="1"/>
</dbReference>
<dbReference type="InterPro" id="IPR050482">
    <property type="entry name" value="Sensor_HK_TwoCompSys"/>
</dbReference>
<organism evidence="13 14">
    <name type="scientific">Clavibacter michiganensis</name>
    <dbReference type="NCBI Taxonomy" id="28447"/>
    <lineage>
        <taxon>Bacteria</taxon>
        <taxon>Bacillati</taxon>
        <taxon>Actinomycetota</taxon>
        <taxon>Actinomycetes</taxon>
        <taxon>Micrococcales</taxon>
        <taxon>Microbacteriaceae</taxon>
        <taxon>Clavibacter</taxon>
    </lineage>
</organism>
<comment type="caution">
    <text evidence="13">The sequence shown here is derived from an EMBL/GenBank/DDBJ whole genome shotgun (WGS) entry which is preliminary data.</text>
</comment>
<keyword evidence="6 13" id="KW-0418">Kinase</keyword>
<dbReference type="RefSeq" id="WP_241534827.1">
    <property type="nucleotide sequence ID" value="NZ_MDJY01000031.1"/>
</dbReference>
<keyword evidence="10" id="KW-0472">Membrane</keyword>
<dbReference type="GO" id="GO:0000155">
    <property type="term" value="F:phosphorelay sensor kinase activity"/>
    <property type="evidence" value="ECO:0007669"/>
    <property type="project" value="InterPro"/>
</dbReference>
<evidence type="ECO:0000256" key="3">
    <source>
        <dbReference type="ARBA" id="ARBA00022553"/>
    </source>
</evidence>
<evidence type="ECO:0000313" key="13">
    <source>
        <dbReference type="EMBL" id="OUE25002.1"/>
    </source>
</evidence>
<feature type="domain" description="Signal transduction histidine kinase subgroup 3 dimerisation and phosphoacceptor" evidence="12">
    <location>
        <begin position="226"/>
        <end position="292"/>
    </location>
</feature>
<feature type="transmembrane region" description="Helical" evidence="10">
    <location>
        <begin position="102"/>
        <end position="118"/>
    </location>
</feature>
<dbReference type="CDD" id="cd16917">
    <property type="entry name" value="HATPase_UhpB-NarQ-NarX-like"/>
    <property type="match status" value="1"/>
</dbReference>
<evidence type="ECO:0000256" key="8">
    <source>
        <dbReference type="ARBA" id="ARBA00023012"/>
    </source>
</evidence>
<dbReference type="PANTHER" id="PTHR24421">
    <property type="entry name" value="NITRATE/NITRITE SENSOR PROTEIN NARX-RELATED"/>
    <property type="match status" value="1"/>
</dbReference>
<evidence type="ECO:0000256" key="2">
    <source>
        <dbReference type="ARBA" id="ARBA00012438"/>
    </source>
</evidence>
<dbReference type="GO" id="GO:0046983">
    <property type="term" value="F:protein dimerization activity"/>
    <property type="evidence" value="ECO:0007669"/>
    <property type="project" value="InterPro"/>
</dbReference>
<dbReference type="AlphaFoldDB" id="A0A251YL74"/>
<comment type="catalytic activity">
    <reaction evidence="1">
        <text>ATP + protein L-histidine = ADP + protein N-phospho-L-histidine.</text>
        <dbReference type="EC" id="2.7.13.3"/>
    </reaction>
</comment>
<evidence type="ECO:0000256" key="1">
    <source>
        <dbReference type="ARBA" id="ARBA00000085"/>
    </source>
</evidence>
<dbReference type="InterPro" id="IPR003594">
    <property type="entry name" value="HATPase_dom"/>
</dbReference>
<feature type="region of interest" description="Disordered" evidence="9">
    <location>
        <begin position="387"/>
        <end position="413"/>
    </location>
</feature>
<keyword evidence="10" id="KW-1133">Transmembrane helix</keyword>
<dbReference type="EMBL" id="MDJY01000031">
    <property type="protein sequence ID" value="OUE25002.1"/>
    <property type="molecule type" value="Genomic_DNA"/>
</dbReference>
<dbReference type="InterPro" id="IPR011712">
    <property type="entry name" value="Sig_transdc_His_kin_sub3_dim/P"/>
</dbReference>
<feature type="compositionally biased region" description="Low complexity" evidence="9">
    <location>
        <begin position="392"/>
        <end position="401"/>
    </location>
</feature>
<evidence type="ECO:0000256" key="4">
    <source>
        <dbReference type="ARBA" id="ARBA00022679"/>
    </source>
</evidence>
<feature type="domain" description="Histidine kinase/HSP90-like ATPase" evidence="11">
    <location>
        <begin position="349"/>
        <end position="443"/>
    </location>
</feature>
<dbReference type="GO" id="GO:0005524">
    <property type="term" value="F:ATP binding"/>
    <property type="evidence" value="ECO:0007669"/>
    <property type="project" value="UniProtKB-KW"/>
</dbReference>
<evidence type="ECO:0000256" key="7">
    <source>
        <dbReference type="ARBA" id="ARBA00022840"/>
    </source>
</evidence>
<keyword evidence="7" id="KW-0067">ATP-binding</keyword>
<proteinExistence type="predicted"/>
<evidence type="ECO:0000256" key="10">
    <source>
        <dbReference type="SAM" id="Phobius"/>
    </source>
</evidence>
<feature type="transmembrane region" description="Helical" evidence="10">
    <location>
        <begin position="28"/>
        <end position="49"/>
    </location>
</feature>
<name>A0A251YL74_9MICO</name>
<accession>A0A251YL74</accession>
<keyword evidence="10" id="KW-0812">Transmembrane</keyword>
<dbReference type="Proteomes" id="UP000195011">
    <property type="component" value="Unassembled WGS sequence"/>
</dbReference>
<reference evidence="13 14" key="1">
    <citation type="submission" date="2016-08" db="EMBL/GenBank/DDBJ databases">
        <title>Genome sequence of Clavibacter michiganensis spp strain CFBP8017.</title>
        <authorList>
            <person name="Thapa S.P."/>
            <person name="Coaker G."/>
            <person name="Jacques M.-A."/>
        </authorList>
    </citation>
    <scope>NUCLEOTIDE SEQUENCE [LARGE SCALE GENOMIC DNA]</scope>
    <source>
        <strain evidence="13">CFBP8017</strain>
    </source>
</reference>